<evidence type="ECO:0000256" key="2">
    <source>
        <dbReference type="ARBA" id="ARBA00022475"/>
    </source>
</evidence>
<dbReference type="GO" id="GO:0022857">
    <property type="term" value="F:transmembrane transporter activity"/>
    <property type="evidence" value="ECO:0007669"/>
    <property type="project" value="InterPro"/>
</dbReference>
<dbReference type="PANTHER" id="PTHR43370">
    <property type="entry name" value="SUGAR ABC TRANSPORTER INTEGRAL MEMBRANE PROTEIN-RELATED"/>
    <property type="match status" value="1"/>
</dbReference>
<feature type="transmembrane region" description="Helical" evidence="6">
    <location>
        <begin position="35"/>
        <end position="55"/>
    </location>
</feature>
<feature type="transmembrane region" description="Helical" evidence="6">
    <location>
        <begin position="266"/>
        <end position="286"/>
    </location>
</feature>
<evidence type="ECO:0000256" key="4">
    <source>
        <dbReference type="ARBA" id="ARBA00022989"/>
    </source>
</evidence>
<name>A0A1W2BBI9_9BURK</name>
<evidence type="ECO:0000256" key="6">
    <source>
        <dbReference type="SAM" id="Phobius"/>
    </source>
</evidence>
<dbReference type="AlphaFoldDB" id="A0A1W2BBI9"/>
<sequence length="309" mass="32727">MFLESITPLLVSAIGAAIPLLFAALGELIAEKAGVLNLGLEGTILMGALASFLAVTEGSPLFLALLIGVAVSVLFTLLFAFVTISLQANQVATGLSLTILGVGLSAVIGKNYVGFSAAKSFTPTPIPFLKDIPLLGPSLFSLDYVAYFCIFSVIAIAWFLTKTKAGFALRAVGESPVVARSLGLPVTKIRYLAVLFGGGFAGLAGVYYALAQFKIWQDGLTSGNGWIALALVVFGTWRPFKVALGALLFGSVTVLGLYFQVVGIKISTFVLAGFPYVTTILILVYLSMDKETIRRHAPAWLGKPFFDDR</sequence>
<evidence type="ECO:0000256" key="5">
    <source>
        <dbReference type="ARBA" id="ARBA00023136"/>
    </source>
</evidence>
<keyword evidence="3 6" id="KW-0812">Transmembrane</keyword>
<keyword evidence="4 6" id="KW-1133">Transmembrane helix</keyword>
<reference evidence="7 8" key="1">
    <citation type="submission" date="2017-04" db="EMBL/GenBank/DDBJ databases">
        <authorList>
            <person name="Afonso C.L."/>
            <person name="Miller P.J."/>
            <person name="Scott M.A."/>
            <person name="Spackman E."/>
            <person name="Goraichik I."/>
            <person name="Dimitrov K.M."/>
            <person name="Suarez D.L."/>
            <person name="Swayne D.E."/>
        </authorList>
    </citation>
    <scope>NUCLEOTIDE SEQUENCE [LARGE SCALE GENOMIC DNA]</scope>
    <source>
        <strain evidence="7 8">VK13</strain>
    </source>
</reference>
<evidence type="ECO:0000313" key="7">
    <source>
        <dbReference type="EMBL" id="SMC70357.1"/>
    </source>
</evidence>
<comment type="subcellular location">
    <subcellularLocation>
        <location evidence="1">Cell membrane</location>
        <topology evidence="1">Multi-pass membrane protein</topology>
    </subcellularLocation>
</comment>
<dbReference type="PANTHER" id="PTHR43370:SF2">
    <property type="entry name" value="ABC TRANSPORTER PERMEASE PROTEIN"/>
    <property type="match status" value="1"/>
</dbReference>
<feature type="transmembrane region" description="Helical" evidence="6">
    <location>
        <begin position="144"/>
        <end position="161"/>
    </location>
</feature>
<dbReference type="Pfam" id="PF02653">
    <property type="entry name" value="BPD_transp_2"/>
    <property type="match status" value="1"/>
</dbReference>
<feature type="transmembrane region" description="Helical" evidence="6">
    <location>
        <begin position="6"/>
        <end position="28"/>
    </location>
</feature>
<keyword evidence="2" id="KW-1003">Cell membrane</keyword>
<keyword evidence="5 6" id="KW-0472">Membrane</keyword>
<proteinExistence type="predicted"/>
<keyword evidence="8" id="KW-1185">Reference proteome</keyword>
<accession>A0A1W2BBI9</accession>
<feature type="transmembrane region" description="Helical" evidence="6">
    <location>
        <begin position="242"/>
        <end position="260"/>
    </location>
</feature>
<dbReference type="InterPro" id="IPR001851">
    <property type="entry name" value="ABC_transp_permease"/>
</dbReference>
<evidence type="ECO:0000256" key="3">
    <source>
        <dbReference type="ARBA" id="ARBA00022692"/>
    </source>
</evidence>
<organism evidence="7 8">
    <name type="scientific">Polynucleobacter kasalickyi</name>
    <dbReference type="NCBI Taxonomy" id="1938817"/>
    <lineage>
        <taxon>Bacteria</taxon>
        <taxon>Pseudomonadati</taxon>
        <taxon>Pseudomonadota</taxon>
        <taxon>Betaproteobacteria</taxon>
        <taxon>Burkholderiales</taxon>
        <taxon>Burkholderiaceae</taxon>
        <taxon>Polynucleobacter</taxon>
    </lineage>
</organism>
<dbReference type="CDD" id="cd06580">
    <property type="entry name" value="TM_PBP1_transp_TpRbsC_like"/>
    <property type="match status" value="1"/>
</dbReference>
<gene>
    <name evidence="7" type="ORF">SAMN06296008_11238</name>
</gene>
<dbReference type="Proteomes" id="UP000192708">
    <property type="component" value="Unassembled WGS sequence"/>
</dbReference>
<dbReference type="EMBL" id="FWXJ01000012">
    <property type="protein sequence ID" value="SMC70357.1"/>
    <property type="molecule type" value="Genomic_DNA"/>
</dbReference>
<evidence type="ECO:0000256" key="1">
    <source>
        <dbReference type="ARBA" id="ARBA00004651"/>
    </source>
</evidence>
<feature type="transmembrane region" description="Helical" evidence="6">
    <location>
        <begin position="61"/>
        <end position="84"/>
    </location>
</feature>
<evidence type="ECO:0000313" key="8">
    <source>
        <dbReference type="Proteomes" id="UP000192708"/>
    </source>
</evidence>
<dbReference type="RefSeq" id="WP_084284755.1">
    <property type="nucleotide sequence ID" value="NZ_FWXJ01000012.1"/>
</dbReference>
<dbReference type="GO" id="GO:0005886">
    <property type="term" value="C:plasma membrane"/>
    <property type="evidence" value="ECO:0007669"/>
    <property type="project" value="UniProtKB-SubCell"/>
</dbReference>
<dbReference type="OrthoDB" id="9792579at2"/>
<feature type="transmembrane region" description="Helical" evidence="6">
    <location>
        <begin position="215"/>
        <end position="235"/>
    </location>
</feature>
<dbReference type="STRING" id="1938817.SAMN06296008_11238"/>
<feature type="transmembrane region" description="Helical" evidence="6">
    <location>
        <begin position="189"/>
        <end position="209"/>
    </location>
</feature>
<feature type="transmembrane region" description="Helical" evidence="6">
    <location>
        <begin position="91"/>
        <end position="109"/>
    </location>
</feature>
<protein>
    <submittedName>
        <fullName evidence="7">Nucleoside ABC transporter membrane protein</fullName>
    </submittedName>
</protein>